<keyword evidence="2" id="KW-1185">Reference proteome</keyword>
<accession>G9WQK7</accession>
<protein>
    <submittedName>
        <fullName evidence="1">Uncharacterized protein</fullName>
    </submittedName>
</protein>
<evidence type="ECO:0000313" key="1">
    <source>
        <dbReference type="EMBL" id="EHL09667.1"/>
    </source>
</evidence>
<dbReference type="PATRIC" id="fig|796943.3.peg.2106"/>
<dbReference type="EMBL" id="AFZC02000002">
    <property type="protein sequence ID" value="EHL09667.1"/>
    <property type="molecule type" value="Genomic_DNA"/>
</dbReference>
<reference evidence="1" key="1">
    <citation type="submission" date="2011-08" db="EMBL/GenBank/DDBJ databases">
        <authorList>
            <consortium name="The Broad Institute Genome Sequencing Platform"/>
            <person name="Earl A."/>
            <person name="Ward D."/>
            <person name="Feldgarden M."/>
            <person name="Gevers D."/>
            <person name="Sizova M."/>
            <person name="Hazen A."/>
            <person name="Epstein S."/>
            <person name="Young S.K."/>
            <person name="Zeng Q."/>
            <person name="Gargeya S."/>
            <person name="Fitzgerald M."/>
            <person name="Haas B."/>
            <person name="Abouelleil A."/>
            <person name="Alvarado L."/>
            <person name="Arachchi H.M."/>
            <person name="Berlin A."/>
            <person name="Brown A."/>
            <person name="Chapman S.B."/>
            <person name="Chen Z."/>
            <person name="Dunbar C."/>
            <person name="Freedman E."/>
            <person name="Gearin G."/>
            <person name="Gellesch M."/>
            <person name="Goldberg J."/>
            <person name="Griggs A."/>
            <person name="Gujja S."/>
            <person name="Heiman D."/>
            <person name="Howarth C."/>
            <person name="Larson L."/>
            <person name="Lui A."/>
            <person name="MacDonald P.J.P."/>
            <person name="Montmayeur A."/>
            <person name="Murphy C."/>
            <person name="Neiman D."/>
            <person name="Pearson M."/>
            <person name="Priest M."/>
            <person name="Roberts A."/>
            <person name="Saif S."/>
            <person name="Shea T."/>
            <person name="Shenoy N."/>
            <person name="Sisk P."/>
            <person name="Stolte C."/>
            <person name="Sykes S."/>
            <person name="Wortman J."/>
            <person name="Nusbaum C."/>
            <person name="Birren B."/>
        </authorList>
    </citation>
    <scope>NUCLEOTIDE SEQUENCE</scope>
    <source>
        <strain evidence="1">ACB1</strain>
    </source>
</reference>
<gene>
    <name evidence="1" type="ORF">HMPREF9625_01640</name>
</gene>
<evidence type="ECO:0000313" key="2">
    <source>
        <dbReference type="Proteomes" id="UP000018461"/>
    </source>
</evidence>
<organism evidence="1 2">
    <name type="scientific">Oribacterium parvum ACB1</name>
    <dbReference type="NCBI Taxonomy" id="796943"/>
    <lineage>
        <taxon>Bacteria</taxon>
        <taxon>Bacillati</taxon>
        <taxon>Bacillota</taxon>
        <taxon>Clostridia</taxon>
        <taxon>Lachnospirales</taxon>
        <taxon>Lachnospiraceae</taxon>
        <taxon>Oribacterium</taxon>
    </lineage>
</organism>
<dbReference type="HOGENOM" id="CLU_187427_5_0_9"/>
<dbReference type="AlphaFoldDB" id="G9WQK7"/>
<sequence length="62" mass="7099">MAVSEAQARATAKYKAKNYKRVPLDLRIEEYDALKEQADSMPMNTFIKKALNAYTGQEIFKV</sequence>
<dbReference type="Proteomes" id="UP000018461">
    <property type="component" value="Unassembled WGS sequence"/>
</dbReference>
<comment type="caution">
    <text evidence="1">The sequence shown here is derived from an EMBL/GenBank/DDBJ whole genome shotgun (WGS) entry which is preliminary data.</text>
</comment>
<dbReference type="RefSeq" id="WP_009535479.1">
    <property type="nucleotide sequence ID" value="NZ_KE148312.1"/>
</dbReference>
<proteinExistence type="predicted"/>
<reference evidence="1" key="2">
    <citation type="submission" date="2013-03" db="EMBL/GenBank/DDBJ databases">
        <title>The Genome Sequence of Oribacterium sp. ACB1.</title>
        <authorList>
            <consortium name="The Broad Institute Genomics Platform"/>
            <consortium name="The Broad Institute Genome Sequencing Center for Infectious Disease"/>
            <person name="Earl A."/>
            <person name="Ward D."/>
            <person name="Feldgarden M."/>
            <person name="Gevers D."/>
            <person name="Sizova M."/>
            <person name="Hazen A."/>
            <person name="Epstein S."/>
            <person name="Walker B."/>
            <person name="Young S."/>
            <person name="Zeng Q."/>
            <person name="Gargeya S."/>
            <person name="Fitzgerald M."/>
            <person name="Haas B."/>
            <person name="Abouelleil A."/>
            <person name="Allen A.W."/>
            <person name="Alvarado L."/>
            <person name="Arachchi H.M."/>
            <person name="Berlin A.M."/>
            <person name="Chapman S.B."/>
            <person name="Gainer-Dewar J."/>
            <person name="Goldberg J."/>
            <person name="Griggs A."/>
            <person name="Gujja S."/>
            <person name="Hansen M."/>
            <person name="Howarth C."/>
            <person name="Imamovic A."/>
            <person name="Ireland A."/>
            <person name="Larimer J."/>
            <person name="McCowan C."/>
            <person name="Murphy C."/>
            <person name="Pearson M."/>
            <person name="Poon T.W."/>
            <person name="Priest M."/>
            <person name="Roberts A."/>
            <person name="Saif S."/>
            <person name="Shea T."/>
            <person name="Sisk P."/>
            <person name="Sykes S."/>
            <person name="Wortman J."/>
            <person name="Nusbaum C."/>
            <person name="Birren B."/>
        </authorList>
    </citation>
    <scope>NUCLEOTIDE SEQUENCE [LARGE SCALE GENOMIC DNA]</scope>
    <source>
        <strain evidence="1">ACB1</strain>
    </source>
</reference>
<name>G9WQK7_9FIRM</name>
<dbReference type="STRING" id="796943.HMPREF9625_01640"/>